<dbReference type="Proteomes" id="UP000215459">
    <property type="component" value="Unassembled WGS sequence"/>
</dbReference>
<evidence type="ECO:0000313" key="6">
    <source>
        <dbReference type="EMBL" id="OYD06051.1"/>
    </source>
</evidence>
<dbReference type="GO" id="GO:0000160">
    <property type="term" value="P:phosphorelay signal transduction system"/>
    <property type="evidence" value="ECO:0007669"/>
    <property type="project" value="InterPro"/>
</dbReference>
<evidence type="ECO:0000256" key="3">
    <source>
        <dbReference type="ARBA" id="ARBA00023163"/>
    </source>
</evidence>
<dbReference type="GO" id="GO:0003677">
    <property type="term" value="F:DNA binding"/>
    <property type="evidence" value="ECO:0007669"/>
    <property type="project" value="UniProtKB-UniRule"/>
</dbReference>
<dbReference type="GO" id="GO:0006355">
    <property type="term" value="P:regulation of DNA-templated transcription"/>
    <property type="evidence" value="ECO:0007669"/>
    <property type="project" value="InterPro"/>
</dbReference>
<accession>A0A235B1E0</accession>
<evidence type="ECO:0000313" key="7">
    <source>
        <dbReference type="Proteomes" id="UP000215459"/>
    </source>
</evidence>
<dbReference type="SMART" id="SM00862">
    <property type="entry name" value="Trans_reg_C"/>
    <property type="match status" value="1"/>
</dbReference>
<dbReference type="InterPro" id="IPR016032">
    <property type="entry name" value="Sig_transdc_resp-reg_C-effctor"/>
</dbReference>
<comment type="caution">
    <text evidence="6">The sequence shown here is derived from an EMBL/GenBank/DDBJ whole genome shotgun (WGS) entry which is preliminary data.</text>
</comment>
<dbReference type="InterPro" id="IPR001867">
    <property type="entry name" value="OmpR/PhoB-type_DNA-bd"/>
</dbReference>
<dbReference type="CDD" id="cd00383">
    <property type="entry name" value="trans_reg_C"/>
    <property type="match status" value="1"/>
</dbReference>
<organism evidence="6 7">
    <name type="scientific">Paludifilum halophilum</name>
    <dbReference type="NCBI Taxonomy" id="1642702"/>
    <lineage>
        <taxon>Bacteria</taxon>
        <taxon>Bacillati</taxon>
        <taxon>Bacillota</taxon>
        <taxon>Bacilli</taxon>
        <taxon>Bacillales</taxon>
        <taxon>Thermoactinomycetaceae</taxon>
        <taxon>Paludifilum</taxon>
    </lineage>
</organism>
<dbReference type="EMBL" id="NOWF01000056">
    <property type="protein sequence ID" value="OYD06051.1"/>
    <property type="molecule type" value="Genomic_DNA"/>
</dbReference>
<feature type="domain" description="OmpR/PhoB-type" evidence="5">
    <location>
        <begin position="1"/>
        <end position="81"/>
    </location>
</feature>
<sequence>IWHDDTSIAFTKSEYGICEYLALNHGQVFSREKIYENVFGYEGESDNRVIVEHIKNIRQKLGKHDMNPIETVWGIGYKWRK</sequence>
<keyword evidence="3" id="KW-0804">Transcription</keyword>
<proteinExistence type="predicted"/>
<keyword evidence="7" id="KW-1185">Reference proteome</keyword>
<evidence type="ECO:0000256" key="4">
    <source>
        <dbReference type="PROSITE-ProRule" id="PRU01091"/>
    </source>
</evidence>
<feature type="DNA-binding region" description="OmpR/PhoB-type" evidence="4">
    <location>
        <begin position="1"/>
        <end position="81"/>
    </location>
</feature>
<dbReference type="AlphaFoldDB" id="A0A235B1E0"/>
<reference evidence="6 7" key="1">
    <citation type="submission" date="2017-07" db="EMBL/GenBank/DDBJ databases">
        <title>The genome sequence of Paludifilum halophilum highlights mechanisms for microbial adaptation to high salt environemnts.</title>
        <authorList>
            <person name="Belbahri L."/>
        </authorList>
    </citation>
    <scope>NUCLEOTIDE SEQUENCE [LARGE SCALE GENOMIC DNA]</scope>
    <source>
        <strain evidence="6 7">DSM 102817</strain>
    </source>
</reference>
<dbReference type="InterPro" id="IPR036388">
    <property type="entry name" value="WH-like_DNA-bd_sf"/>
</dbReference>
<dbReference type="OrthoDB" id="9790442at2"/>
<evidence type="ECO:0000256" key="1">
    <source>
        <dbReference type="ARBA" id="ARBA00023015"/>
    </source>
</evidence>
<feature type="non-terminal residue" evidence="6">
    <location>
        <position position="1"/>
    </location>
</feature>
<protein>
    <submittedName>
        <fullName evidence="6">DNA-binding response regulator</fullName>
    </submittedName>
</protein>
<dbReference type="PROSITE" id="PS51755">
    <property type="entry name" value="OMPR_PHOB"/>
    <property type="match status" value="1"/>
</dbReference>
<dbReference type="Pfam" id="PF00486">
    <property type="entry name" value="Trans_reg_C"/>
    <property type="match status" value="1"/>
</dbReference>
<keyword evidence="1" id="KW-0805">Transcription regulation</keyword>
<dbReference type="SUPFAM" id="SSF46894">
    <property type="entry name" value="C-terminal effector domain of the bipartite response regulators"/>
    <property type="match status" value="1"/>
</dbReference>
<gene>
    <name evidence="6" type="ORF">CHM34_18380</name>
</gene>
<keyword evidence="2 4" id="KW-0238">DNA-binding</keyword>
<dbReference type="RefSeq" id="WP_141201782.1">
    <property type="nucleotide sequence ID" value="NZ_NOWF01000056.1"/>
</dbReference>
<name>A0A235B1E0_9BACL</name>
<evidence type="ECO:0000256" key="2">
    <source>
        <dbReference type="ARBA" id="ARBA00023125"/>
    </source>
</evidence>
<dbReference type="Gene3D" id="1.10.10.10">
    <property type="entry name" value="Winged helix-like DNA-binding domain superfamily/Winged helix DNA-binding domain"/>
    <property type="match status" value="1"/>
</dbReference>
<evidence type="ECO:0000259" key="5">
    <source>
        <dbReference type="PROSITE" id="PS51755"/>
    </source>
</evidence>